<reference evidence="5 6" key="1">
    <citation type="submission" date="2015-11" db="EMBL/GenBank/DDBJ databases">
        <title>A Two-component Flavoprotein Monooxygenase System MeaXY Responsible for para-Hydroxylation of 2-Methyl-6-ethylaniline and 2,6-Diethylaniline in Sphingobium baderi DE-13.</title>
        <authorList>
            <person name="Cheng M."/>
            <person name="Meng Q."/>
            <person name="Yang Y."/>
            <person name="Chu C."/>
            <person name="Yan X."/>
            <person name="He J."/>
            <person name="Li S."/>
        </authorList>
    </citation>
    <scope>NUCLEOTIDE SEQUENCE [LARGE SCALE GENOMIC DNA]</scope>
    <source>
        <strain evidence="5 6">DE-13</strain>
    </source>
</reference>
<evidence type="ECO:0000313" key="6">
    <source>
        <dbReference type="Proteomes" id="UP000056968"/>
    </source>
</evidence>
<dbReference type="NCBIfam" id="NF005752">
    <property type="entry name" value="PRK07576.1"/>
    <property type="match status" value="1"/>
</dbReference>
<evidence type="ECO:0000313" key="5">
    <source>
        <dbReference type="EMBL" id="ALR21492.1"/>
    </source>
</evidence>
<keyword evidence="2" id="KW-0521">NADP</keyword>
<dbReference type="SUPFAM" id="SSF51735">
    <property type="entry name" value="NAD(P)-binding Rossmann-fold domains"/>
    <property type="match status" value="1"/>
</dbReference>
<dbReference type="InterPro" id="IPR036291">
    <property type="entry name" value="NAD(P)-bd_dom_sf"/>
</dbReference>
<dbReference type="PRINTS" id="PR00081">
    <property type="entry name" value="GDHRDH"/>
</dbReference>
<protein>
    <submittedName>
        <fullName evidence="5">Short-chain dehydrogenase</fullName>
    </submittedName>
</protein>
<dbReference type="GO" id="GO:0009062">
    <property type="term" value="P:fatty acid catabolic process"/>
    <property type="evidence" value="ECO:0007669"/>
    <property type="project" value="InterPro"/>
</dbReference>
<dbReference type="EMBL" id="CP013264">
    <property type="protein sequence ID" value="ALR21492.1"/>
    <property type="molecule type" value="Genomic_DNA"/>
</dbReference>
<dbReference type="PANTHER" id="PTHR43296:SF2">
    <property type="entry name" value="PEROXISOMAL 2,4-DIENOYL-COA REDUCTASE [(3E)-ENOYL-COA-PRODUCING]"/>
    <property type="match status" value="1"/>
</dbReference>
<dbReference type="KEGG" id="sbd:ATN00_15525"/>
<dbReference type="Gene3D" id="3.40.50.720">
    <property type="entry name" value="NAD(P)-binding Rossmann-like Domain"/>
    <property type="match status" value="1"/>
</dbReference>
<dbReference type="AlphaFoldDB" id="A0A0S3F1G3"/>
<evidence type="ECO:0000256" key="4">
    <source>
        <dbReference type="ARBA" id="ARBA00051383"/>
    </source>
</evidence>
<comment type="similarity">
    <text evidence="1">Belongs to the short-chain dehydrogenases/reductases (SDR) family.</text>
</comment>
<dbReference type="PANTHER" id="PTHR43296">
    <property type="entry name" value="PEROXISOMAL 2,4-DIENOYL-COA REDUCTASE"/>
    <property type="match status" value="1"/>
</dbReference>
<dbReference type="RefSeq" id="WP_021244048.1">
    <property type="nucleotide sequence ID" value="NZ_CP013264.1"/>
</dbReference>
<name>A0A0S3F1G3_9SPHN</name>
<gene>
    <name evidence="5" type="ORF">ATN00_15525</name>
</gene>
<dbReference type="InterPro" id="IPR002347">
    <property type="entry name" value="SDR_fam"/>
</dbReference>
<sequence>MSLDPQCLSGRNAIVVGASSGINLGVAHRLGSLGARLAIVSRSEDRIAAAADTLRADGVDVTHHAGDVREPAALQAIMEEVANAKGPIDIVLSGAAGNFFVPAAKMSPNAFKTIVDIDLIGTFNVLSAAYPHLRRPGAVLVNITAPQAQRAMPMQAHACAAKAGIDMLTRCLALEWGAEGIRVNAVSPGPIADTEGLARLATDADLAERIRGALALPRFGQRIDIGNAVAWLCSEAASFVTGTTIDCDGGMRLGNLYAPE</sequence>
<dbReference type="Pfam" id="PF13561">
    <property type="entry name" value="adh_short_C2"/>
    <property type="match status" value="1"/>
</dbReference>
<dbReference type="OrthoDB" id="286404at2"/>
<proteinExistence type="inferred from homology"/>
<dbReference type="Proteomes" id="UP000056968">
    <property type="component" value="Chromosome"/>
</dbReference>
<evidence type="ECO:0000256" key="3">
    <source>
        <dbReference type="ARBA" id="ARBA00023002"/>
    </source>
</evidence>
<dbReference type="InterPro" id="IPR045017">
    <property type="entry name" value="DECR2-like"/>
</dbReference>
<evidence type="ECO:0000256" key="2">
    <source>
        <dbReference type="ARBA" id="ARBA00022857"/>
    </source>
</evidence>
<organism evidence="5 6">
    <name type="scientific">Sphingobium baderi</name>
    <dbReference type="NCBI Taxonomy" id="1332080"/>
    <lineage>
        <taxon>Bacteria</taxon>
        <taxon>Pseudomonadati</taxon>
        <taxon>Pseudomonadota</taxon>
        <taxon>Alphaproteobacteria</taxon>
        <taxon>Sphingomonadales</taxon>
        <taxon>Sphingomonadaceae</taxon>
        <taxon>Sphingobium</taxon>
    </lineage>
</organism>
<dbReference type="STRING" id="1332080.ATN00_15525"/>
<comment type="catalytic activity">
    <reaction evidence="4">
        <text>2,5-dichlorocyclohexa-2,5-dien-1,4-diol + NAD(+) = 2,5-dichlorohydroquinone + NADH + H(+)</text>
        <dbReference type="Rhea" id="RHEA:15741"/>
        <dbReference type="ChEBI" id="CHEBI:15378"/>
        <dbReference type="ChEBI" id="CHEBI:27545"/>
        <dbReference type="ChEBI" id="CHEBI:28975"/>
        <dbReference type="ChEBI" id="CHEBI:57540"/>
        <dbReference type="ChEBI" id="CHEBI:57945"/>
    </reaction>
</comment>
<accession>A0A0S3F1G3</accession>
<keyword evidence="3" id="KW-0560">Oxidoreductase</keyword>
<keyword evidence="6" id="KW-1185">Reference proteome</keyword>
<dbReference type="FunFam" id="3.40.50.720:FF:000084">
    <property type="entry name" value="Short-chain dehydrogenase reductase"/>
    <property type="match status" value="1"/>
</dbReference>
<dbReference type="GO" id="GO:0008670">
    <property type="term" value="F:2,4-dienoyl-CoA reductase (NADPH) activity"/>
    <property type="evidence" value="ECO:0007669"/>
    <property type="project" value="InterPro"/>
</dbReference>
<evidence type="ECO:0000256" key="1">
    <source>
        <dbReference type="ARBA" id="ARBA00006484"/>
    </source>
</evidence>